<organism evidence="3 4">
    <name type="scientific">Exophiala sideris</name>
    <dbReference type="NCBI Taxonomy" id="1016849"/>
    <lineage>
        <taxon>Eukaryota</taxon>
        <taxon>Fungi</taxon>
        <taxon>Dikarya</taxon>
        <taxon>Ascomycota</taxon>
        <taxon>Pezizomycotina</taxon>
        <taxon>Eurotiomycetes</taxon>
        <taxon>Chaetothyriomycetidae</taxon>
        <taxon>Chaetothyriales</taxon>
        <taxon>Herpotrichiellaceae</taxon>
        <taxon>Exophiala</taxon>
    </lineage>
</organism>
<sequence length="482" mass="51461">MASIVAAVILLVLTRSKHVTAQVDPMFAARHSCNATCQAYTDIGLAFESSQHATANDPFYTVSSNFTPDSQPGTILSIETITNLTNYTVPSGLTMSRFQYTTTNLNGTAVPASAYILWPYTPYIPKNSNSSSDSKIPLVAWAHGTTGSGALCSPSNFQALQYNFIVPFPLALAGFAIVAPDYAGLGVSHFANGTRIPHAWLSSPSQANDLANAVLAARSAFPALSADFVVMGHSEGGAASYAFAERQAHSPISGYLGAISIGPLATPIKQVEAAFADPQDKFLQSSFSYQDMLIAAVTADYPAYNYSGFTDLGLKRWQILMKYGGCLPTSILLFADVNLATMVGQPGWYQDTTVQTWAARISSGGRPLVGPLLVIAGEDDTAVALETVEGAFNASSALAQNANQSMELAVYQGLDHFPTIDGAHAKWMDWIKARFDGEVIATNRLHTSTFIKGPRLAGTKQSTLPNWLVQLPVPLDVWKTAL</sequence>
<dbReference type="EMBL" id="KN846951">
    <property type="protein sequence ID" value="KIV86969.1"/>
    <property type="molecule type" value="Genomic_DNA"/>
</dbReference>
<dbReference type="OrthoDB" id="5382058at2759"/>
<evidence type="ECO:0000256" key="1">
    <source>
        <dbReference type="SAM" id="SignalP"/>
    </source>
</evidence>
<evidence type="ECO:0000313" key="4">
    <source>
        <dbReference type="Proteomes" id="UP000053599"/>
    </source>
</evidence>
<dbReference type="InterPro" id="IPR000073">
    <property type="entry name" value="AB_hydrolase_1"/>
</dbReference>
<dbReference type="PIRSF" id="PIRSF029171">
    <property type="entry name" value="Esterase_LipA"/>
    <property type="match status" value="1"/>
</dbReference>
<reference evidence="3 4" key="1">
    <citation type="submission" date="2015-01" db="EMBL/GenBank/DDBJ databases">
        <title>The Genome Sequence of Exophiala sideris CBS121828.</title>
        <authorList>
            <consortium name="The Broad Institute Genomics Platform"/>
            <person name="Cuomo C."/>
            <person name="de Hoog S."/>
            <person name="Gorbushina A."/>
            <person name="Stielow B."/>
            <person name="Teixiera M."/>
            <person name="Abouelleil A."/>
            <person name="Chapman S.B."/>
            <person name="Priest M."/>
            <person name="Young S.K."/>
            <person name="Wortman J."/>
            <person name="Nusbaum C."/>
            <person name="Birren B."/>
        </authorList>
    </citation>
    <scope>NUCLEOTIDE SEQUENCE [LARGE SCALE GENOMIC DNA]</scope>
    <source>
        <strain evidence="3 4">CBS 121828</strain>
    </source>
</reference>
<dbReference type="HOGENOM" id="CLU_029538_1_0_1"/>
<feature type="domain" description="AB hydrolase-1" evidence="2">
    <location>
        <begin position="142"/>
        <end position="420"/>
    </location>
</feature>
<dbReference type="InterPro" id="IPR005152">
    <property type="entry name" value="Lipase_secreted"/>
</dbReference>
<dbReference type="PANTHER" id="PTHR34853:SF1">
    <property type="entry name" value="LIPASE 5"/>
    <property type="match status" value="1"/>
</dbReference>
<name>A0A0D1YZL8_9EURO</name>
<dbReference type="AlphaFoldDB" id="A0A0D1YZL8"/>
<evidence type="ECO:0000259" key="2">
    <source>
        <dbReference type="Pfam" id="PF12697"/>
    </source>
</evidence>
<dbReference type="STRING" id="1016849.A0A0D1YZL8"/>
<dbReference type="Pfam" id="PF12697">
    <property type="entry name" value="Abhydrolase_6"/>
    <property type="match status" value="1"/>
</dbReference>
<evidence type="ECO:0000313" key="3">
    <source>
        <dbReference type="EMBL" id="KIV86969.1"/>
    </source>
</evidence>
<feature type="chain" id="PRO_5002237445" description="AB hydrolase-1 domain-containing protein" evidence="1">
    <location>
        <begin position="22"/>
        <end position="482"/>
    </location>
</feature>
<accession>A0A0D1YZL8</accession>
<dbReference type="Gene3D" id="3.40.50.1820">
    <property type="entry name" value="alpha/beta hydrolase"/>
    <property type="match status" value="2"/>
</dbReference>
<keyword evidence="1" id="KW-0732">Signal</keyword>
<dbReference type="PANTHER" id="PTHR34853">
    <property type="match status" value="1"/>
</dbReference>
<proteinExistence type="predicted"/>
<protein>
    <recommendedName>
        <fullName evidence="2">AB hydrolase-1 domain-containing protein</fullName>
    </recommendedName>
</protein>
<dbReference type="InterPro" id="IPR029058">
    <property type="entry name" value="AB_hydrolase_fold"/>
</dbReference>
<dbReference type="SUPFAM" id="SSF53474">
    <property type="entry name" value="alpha/beta-Hydrolases"/>
    <property type="match status" value="1"/>
</dbReference>
<gene>
    <name evidence="3" type="ORF">PV11_02543</name>
</gene>
<dbReference type="Proteomes" id="UP000053599">
    <property type="component" value="Unassembled WGS sequence"/>
</dbReference>
<dbReference type="GO" id="GO:0004806">
    <property type="term" value="F:triacylglycerol lipase activity"/>
    <property type="evidence" value="ECO:0007669"/>
    <property type="project" value="InterPro"/>
</dbReference>
<feature type="signal peptide" evidence="1">
    <location>
        <begin position="1"/>
        <end position="21"/>
    </location>
</feature>
<dbReference type="GO" id="GO:0016042">
    <property type="term" value="P:lipid catabolic process"/>
    <property type="evidence" value="ECO:0007669"/>
    <property type="project" value="InterPro"/>
</dbReference>